<feature type="transmembrane region" description="Helical" evidence="2">
    <location>
        <begin position="112"/>
        <end position="132"/>
    </location>
</feature>
<dbReference type="Pfam" id="PF01063">
    <property type="entry name" value="Aminotran_4"/>
    <property type="match status" value="1"/>
</dbReference>
<accession>A0A316YKE0</accession>
<dbReference type="Proteomes" id="UP000245768">
    <property type="component" value="Unassembled WGS sequence"/>
</dbReference>
<keyword evidence="2" id="KW-1133">Transmembrane helix</keyword>
<evidence type="ECO:0000256" key="2">
    <source>
        <dbReference type="SAM" id="Phobius"/>
    </source>
</evidence>
<reference evidence="3" key="1">
    <citation type="journal article" date="2018" name="Mol. Biol. Evol.">
        <title>Broad Genomic Sampling Reveals a Smut Pathogenic Ancestry of the Fungal Clade Ustilaginomycotina.</title>
        <authorList>
            <person name="Kijpornyongpan T."/>
            <person name="Mondo S.J."/>
            <person name="Barry K."/>
            <person name="Sandor L."/>
            <person name="Lee J."/>
            <person name="Lipzen A."/>
            <person name="Pangilinan J."/>
            <person name="LaButti K."/>
            <person name="Hainaut M."/>
            <person name="Henrissat B."/>
            <person name="Grigoriev I.V."/>
            <person name="Spatafora J.W."/>
            <person name="Aime M.C."/>
        </authorList>
    </citation>
    <scope>NUCLEOTIDE SEQUENCE [LARGE SCALE GENOMIC DNA]</scope>
    <source>
        <strain evidence="3">MCA 4198</strain>
    </source>
</reference>
<name>A0A316YKE0_9BASI</name>
<dbReference type="InterPro" id="IPR043131">
    <property type="entry name" value="BCAT-like_N"/>
</dbReference>
<organism evidence="3 4">
    <name type="scientific">Acaromyces ingoldii</name>
    <dbReference type="NCBI Taxonomy" id="215250"/>
    <lineage>
        <taxon>Eukaryota</taxon>
        <taxon>Fungi</taxon>
        <taxon>Dikarya</taxon>
        <taxon>Basidiomycota</taxon>
        <taxon>Ustilaginomycotina</taxon>
        <taxon>Exobasidiomycetes</taxon>
        <taxon>Exobasidiales</taxon>
        <taxon>Cryptobasidiaceae</taxon>
        <taxon>Acaromyces</taxon>
    </lineage>
</organism>
<dbReference type="EMBL" id="KZ819637">
    <property type="protein sequence ID" value="PWN89098.1"/>
    <property type="molecule type" value="Genomic_DNA"/>
</dbReference>
<dbReference type="AlphaFoldDB" id="A0A316YKE0"/>
<dbReference type="InterPro" id="IPR025187">
    <property type="entry name" value="DUF4112"/>
</dbReference>
<dbReference type="PANTHER" id="PTHR35519">
    <property type="entry name" value="MEMBRANE PROTEINS"/>
    <property type="match status" value="1"/>
</dbReference>
<protein>
    <submittedName>
        <fullName evidence="3">Uncharacterized protein</fullName>
    </submittedName>
</protein>
<dbReference type="OrthoDB" id="2241241at2759"/>
<dbReference type="RefSeq" id="XP_025376296.1">
    <property type="nucleotide sequence ID" value="XM_025525122.1"/>
</dbReference>
<dbReference type="Gene3D" id="3.20.10.10">
    <property type="entry name" value="D-amino Acid Aminotransferase, subunit A, domain 2"/>
    <property type="match status" value="1"/>
</dbReference>
<evidence type="ECO:0000313" key="4">
    <source>
        <dbReference type="Proteomes" id="UP000245768"/>
    </source>
</evidence>
<dbReference type="Gene3D" id="3.30.470.10">
    <property type="match status" value="1"/>
</dbReference>
<dbReference type="InterPro" id="IPR036038">
    <property type="entry name" value="Aminotransferase-like"/>
</dbReference>
<keyword evidence="2" id="KW-0812">Transmembrane</keyword>
<feature type="transmembrane region" description="Helical" evidence="2">
    <location>
        <begin position="138"/>
        <end position="162"/>
    </location>
</feature>
<dbReference type="STRING" id="215250.A0A316YKE0"/>
<sequence>MTSLILNPLRYLFSASLRTAFQPDVRHNPVVLNADRQSDDGSFRNKEERRGFSPQYVAPLRPPRTSFEAQRLYNHLRTVAWYLDAIPFLGKQLPFNVGVDSIIGLIPGLGDYIGVVLSLYALFLSCLFGLPLEVIGFMLINIVLDCVLGLVPIVGDALDVAFKANLRNLRLLEDHLDKNKGVCGAGRFSLTFPPSNRFLPLESPQAARGAMPSVNESESRGWRRTRNANQTAATSDFGSGAMGSEAPPVAPNGAFTDAQEQEVWNEEGPEYVFSTMRYEQRGARIEDLIPEEVLGKGGRGTSTEGQELGGQIPLLSRHVARIVEARKAVRARYKGWIDTTVGDVELSTALKIALQKRLSSESGLRRVRLALDRRGDIEVTVAPMSAPDSEAPPAQVRIDTRPIGEEAQRAGVLHYKTSSRQTYDEARERVGATLGMSNVSVVDPCFDVLLCRHGKNGYANSKGKLLLTESSIANIIVEVFHPHAFYTPTASQSALLPGLMRGELLERGLIQEADLAVDDVVDMIRGNRARLWLCNALRGVFPVQLQFHD</sequence>
<keyword evidence="4" id="KW-1185">Reference proteome</keyword>
<feature type="region of interest" description="Disordered" evidence="1">
    <location>
        <begin position="204"/>
        <end position="253"/>
    </location>
</feature>
<evidence type="ECO:0000313" key="3">
    <source>
        <dbReference type="EMBL" id="PWN89098.1"/>
    </source>
</evidence>
<dbReference type="GeneID" id="37047038"/>
<dbReference type="PANTHER" id="PTHR35519:SF2">
    <property type="entry name" value="PH DOMAIN PROTEIN"/>
    <property type="match status" value="1"/>
</dbReference>
<dbReference type="Pfam" id="PF13430">
    <property type="entry name" value="DUF4112"/>
    <property type="match status" value="1"/>
</dbReference>
<dbReference type="SUPFAM" id="SSF56752">
    <property type="entry name" value="D-aminoacid aminotransferase-like PLP-dependent enzymes"/>
    <property type="match status" value="1"/>
</dbReference>
<proteinExistence type="predicted"/>
<dbReference type="InterPro" id="IPR001544">
    <property type="entry name" value="Aminotrans_IV"/>
</dbReference>
<dbReference type="InterPro" id="IPR043132">
    <property type="entry name" value="BCAT-like_C"/>
</dbReference>
<keyword evidence="2" id="KW-0472">Membrane</keyword>
<evidence type="ECO:0000256" key="1">
    <source>
        <dbReference type="SAM" id="MobiDB-lite"/>
    </source>
</evidence>
<feature type="compositionally biased region" description="Polar residues" evidence="1">
    <location>
        <begin position="227"/>
        <end position="237"/>
    </location>
</feature>
<dbReference type="InParanoid" id="A0A316YKE0"/>
<dbReference type="GO" id="GO:0003824">
    <property type="term" value="F:catalytic activity"/>
    <property type="evidence" value="ECO:0007669"/>
    <property type="project" value="InterPro"/>
</dbReference>
<gene>
    <name evidence="3" type="ORF">FA10DRAFT_302477</name>
</gene>